<comment type="caution">
    <text evidence="8">The sequence shown here is derived from an EMBL/GenBank/DDBJ whole genome shotgun (WGS) entry which is preliminary data.</text>
</comment>
<gene>
    <name evidence="8" type="ORF">F3Y22_tig00112411pilonHSYRG00212</name>
</gene>
<reference evidence="8" key="1">
    <citation type="submission" date="2019-09" db="EMBL/GenBank/DDBJ databases">
        <title>Draft genome information of white flower Hibiscus syriacus.</title>
        <authorList>
            <person name="Kim Y.-M."/>
        </authorList>
    </citation>
    <scope>NUCLEOTIDE SEQUENCE [LARGE SCALE GENOMIC DNA]</scope>
    <source>
        <strain evidence="8">YM2019G1</strain>
    </source>
</reference>
<dbReference type="GO" id="GO:0003677">
    <property type="term" value="F:DNA binding"/>
    <property type="evidence" value="ECO:0007669"/>
    <property type="project" value="UniProtKB-KW"/>
</dbReference>
<dbReference type="PANTHER" id="PTHR46772:SF8">
    <property type="entry name" value="TRANSCRIPTION FACTOR BHLH95"/>
    <property type="match status" value="1"/>
</dbReference>
<feature type="compositionally biased region" description="Polar residues" evidence="6">
    <location>
        <begin position="20"/>
        <end position="33"/>
    </location>
</feature>
<dbReference type="GO" id="GO:0046983">
    <property type="term" value="F:protein dimerization activity"/>
    <property type="evidence" value="ECO:0007669"/>
    <property type="project" value="InterPro"/>
</dbReference>
<dbReference type="AlphaFoldDB" id="A0A6A2WZ57"/>
<protein>
    <submittedName>
        <fullName evidence="8">Binding protein, putative isoform 1</fullName>
    </submittedName>
</protein>
<comment type="subcellular location">
    <subcellularLocation>
        <location evidence="1">Nucleus</location>
    </subcellularLocation>
</comment>
<feature type="region of interest" description="Disordered" evidence="6">
    <location>
        <begin position="20"/>
        <end position="74"/>
    </location>
</feature>
<dbReference type="InterPro" id="IPR054502">
    <property type="entry name" value="bHLH-TF_ACT-like_plant"/>
</dbReference>
<name>A0A6A2WZ57_HIBSY</name>
<proteinExistence type="predicted"/>
<keyword evidence="2" id="KW-0805">Transcription regulation</keyword>
<sequence length="297" mass="33343">MSEDGDHGSFLLWDNQPWTVALSNSDNNNSPAGTGSGEKSAGKSNDQQKQQPLQDSTNTKNNKRGAESDHEMHIWTERERRKKMRNMFSGLHDLLPQLPPKLMNRLSHFLQADKSTIVDEAVTYIKTLEKTLQKLQKQKLERLQGCIDLGRHHEQSPTATTAARNHQEALDSSSREAFMADQVSCTNATNKVPNSPFQFQTWSSPNVVLNISGKEAQISVCSQKKPELFTTVCYILEKHKVEVVSAHVSSDSDRCMFMIQARVASTRASNHLQTEAFQVGEIFKQAAAEIMRWVTSS</sequence>
<dbReference type="SMART" id="SM00353">
    <property type="entry name" value="HLH"/>
    <property type="match status" value="1"/>
</dbReference>
<evidence type="ECO:0000256" key="5">
    <source>
        <dbReference type="ARBA" id="ARBA00023242"/>
    </source>
</evidence>
<dbReference type="GO" id="GO:0005634">
    <property type="term" value="C:nucleus"/>
    <property type="evidence" value="ECO:0007669"/>
    <property type="project" value="UniProtKB-SubCell"/>
</dbReference>
<evidence type="ECO:0000256" key="6">
    <source>
        <dbReference type="SAM" id="MobiDB-lite"/>
    </source>
</evidence>
<dbReference type="Gene3D" id="4.10.280.10">
    <property type="entry name" value="Helix-loop-helix DNA-binding domain"/>
    <property type="match status" value="1"/>
</dbReference>
<keyword evidence="3" id="KW-0238">DNA-binding</keyword>
<evidence type="ECO:0000256" key="1">
    <source>
        <dbReference type="ARBA" id="ARBA00004123"/>
    </source>
</evidence>
<evidence type="ECO:0000259" key="7">
    <source>
        <dbReference type="PROSITE" id="PS50888"/>
    </source>
</evidence>
<dbReference type="GO" id="GO:0003700">
    <property type="term" value="F:DNA-binding transcription factor activity"/>
    <property type="evidence" value="ECO:0007669"/>
    <property type="project" value="InterPro"/>
</dbReference>
<evidence type="ECO:0000313" key="9">
    <source>
        <dbReference type="Proteomes" id="UP000436088"/>
    </source>
</evidence>
<evidence type="ECO:0000313" key="8">
    <source>
        <dbReference type="EMBL" id="KAE8667453.1"/>
    </source>
</evidence>
<dbReference type="InterPro" id="IPR045239">
    <property type="entry name" value="bHLH95_bHLH"/>
</dbReference>
<feature type="compositionally biased region" description="Polar residues" evidence="6">
    <location>
        <begin position="42"/>
        <end position="60"/>
    </location>
</feature>
<dbReference type="PROSITE" id="PS50888">
    <property type="entry name" value="BHLH"/>
    <property type="match status" value="1"/>
</dbReference>
<evidence type="ECO:0000256" key="2">
    <source>
        <dbReference type="ARBA" id="ARBA00023015"/>
    </source>
</evidence>
<keyword evidence="9" id="KW-1185">Reference proteome</keyword>
<dbReference type="InterPro" id="IPR044278">
    <property type="entry name" value="BHLH95-like"/>
</dbReference>
<keyword evidence="5" id="KW-0539">Nucleus</keyword>
<dbReference type="SUPFAM" id="SSF47459">
    <property type="entry name" value="HLH, helix-loop-helix DNA-binding domain"/>
    <property type="match status" value="1"/>
</dbReference>
<dbReference type="InterPro" id="IPR011598">
    <property type="entry name" value="bHLH_dom"/>
</dbReference>
<dbReference type="CDD" id="cd11393">
    <property type="entry name" value="bHLH_AtbHLH_like"/>
    <property type="match status" value="1"/>
</dbReference>
<feature type="domain" description="BHLH" evidence="7">
    <location>
        <begin position="68"/>
        <end position="128"/>
    </location>
</feature>
<dbReference type="GO" id="GO:0009960">
    <property type="term" value="P:endosperm development"/>
    <property type="evidence" value="ECO:0007669"/>
    <property type="project" value="InterPro"/>
</dbReference>
<dbReference type="Pfam" id="PF22754">
    <property type="entry name" value="bHLH-TF_ACT-like_plant"/>
    <property type="match status" value="1"/>
</dbReference>
<feature type="compositionally biased region" description="Basic and acidic residues" evidence="6">
    <location>
        <begin position="64"/>
        <end position="74"/>
    </location>
</feature>
<dbReference type="InterPro" id="IPR036638">
    <property type="entry name" value="HLH_DNA-bd_sf"/>
</dbReference>
<dbReference type="Proteomes" id="UP000436088">
    <property type="component" value="Unassembled WGS sequence"/>
</dbReference>
<evidence type="ECO:0000256" key="3">
    <source>
        <dbReference type="ARBA" id="ARBA00023125"/>
    </source>
</evidence>
<dbReference type="EMBL" id="VEPZ02001575">
    <property type="protein sequence ID" value="KAE8667453.1"/>
    <property type="molecule type" value="Genomic_DNA"/>
</dbReference>
<keyword evidence="4" id="KW-0804">Transcription</keyword>
<organism evidence="8 9">
    <name type="scientific">Hibiscus syriacus</name>
    <name type="common">Rose of Sharon</name>
    <dbReference type="NCBI Taxonomy" id="106335"/>
    <lineage>
        <taxon>Eukaryota</taxon>
        <taxon>Viridiplantae</taxon>
        <taxon>Streptophyta</taxon>
        <taxon>Embryophyta</taxon>
        <taxon>Tracheophyta</taxon>
        <taxon>Spermatophyta</taxon>
        <taxon>Magnoliopsida</taxon>
        <taxon>eudicotyledons</taxon>
        <taxon>Gunneridae</taxon>
        <taxon>Pentapetalae</taxon>
        <taxon>rosids</taxon>
        <taxon>malvids</taxon>
        <taxon>Malvales</taxon>
        <taxon>Malvaceae</taxon>
        <taxon>Malvoideae</taxon>
        <taxon>Hibiscus</taxon>
    </lineage>
</organism>
<dbReference type="Pfam" id="PF00010">
    <property type="entry name" value="HLH"/>
    <property type="match status" value="1"/>
</dbReference>
<accession>A0A6A2WZ57</accession>
<dbReference type="PANTHER" id="PTHR46772">
    <property type="entry name" value="BHLH DOMAIN-CONTAINING PROTEIN"/>
    <property type="match status" value="1"/>
</dbReference>
<evidence type="ECO:0000256" key="4">
    <source>
        <dbReference type="ARBA" id="ARBA00023163"/>
    </source>
</evidence>